<sequence>MGTSAGTPLTSKLPSTLVGFGNVSSLSSPTRDPAAERPPTTNATADANLDRSTSESTESQPEVITSTTSDSSLQLTTRDFQCAYPCPIGLLEGPDYCYQLLKTQPLLNYRKAFHLCAVEGGSDMADEVDLRDPQVLQLLRNVRYDGETDGAETRFFVNERDSKLYMKEKKVRVVSLRWSTRFFLNVNETVAPRQYVENVTAACKRPKFCGEYYCNLNDYEFLVPGSVLAIPETQNRTLAVGESVT</sequence>
<dbReference type="AlphaFoldDB" id="A0A0N4YFQ0"/>
<feature type="compositionally biased region" description="Polar residues" evidence="1">
    <location>
        <begin position="1"/>
        <end position="14"/>
    </location>
</feature>
<dbReference type="WBParaSite" id="NBR_0001559301-mRNA-1">
    <property type="protein sequence ID" value="NBR_0001559301-mRNA-1"/>
    <property type="gene ID" value="NBR_0001559301"/>
</dbReference>
<organism evidence="4">
    <name type="scientific">Nippostrongylus brasiliensis</name>
    <name type="common">Rat hookworm</name>
    <dbReference type="NCBI Taxonomy" id="27835"/>
    <lineage>
        <taxon>Eukaryota</taxon>
        <taxon>Metazoa</taxon>
        <taxon>Ecdysozoa</taxon>
        <taxon>Nematoda</taxon>
        <taxon>Chromadorea</taxon>
        <taxon>Rhabditida</taxon>
        <taxon>Rhabditina</taxon>
        <taxon>Rhabditomorpha</taxon>
        <taxon>Strongyloidea</taxon>
        <taxon>Heligmosomidae</taxon>
        <taxon>Nippostrongylus</taxon>
    </lineage>
</organism>
<evidence type="ECO:0000313" key="4">
    <source>
        <dbReference type="WBParaSite" id="NBR_0001559301-mRNA-1"/>
    </source>
</evidence>
<keyword evidence="3" id="KW-1185">Reference proteome</keyword>
<feature type="compositionally biased region" description="Polar residues" evidence="1">
    <location>
        <begin position="54"/>
        <end position="64"/>
    </location>
</feature>
<evidence type="ECO:0000313" key="3">
    <source>
        <dbReference type="Proteomes" id="UP000271162"/>
    </source>
</evidence>
<protein>
    <submittedName>
        <fullName evidence="2 4">Uncharacterized protein</fullName>
    </submittedName>
</protein>
<gene>
    <name evidence="2" type="ORF">NBR_LOCUS15594</name>
</gene>
<feature type="region of interest" description="Disordered" evidence="1">
    <location>
        <begin position="1"/>
        <end position="70"/>
    </location>
</feature>
<proteinExistence type="predicted"/>
<reference evidence="2 3" key="2">
    <citation type="submission" date="2018-11" db="EMBL/GenBank/DDBJ databases">
        <authorList>
            <consortium name="Pathogen Informatics"/>
        </authorList>
    </citation>
    <scope>NUCLEOTIDE SEQUENCE [LARGE SCALE GENOMIC DNA]</scope>
</reference>
<evidence type="ECO:0000313" key="2">
    <source>
        <dbReference type="EMBL" id="VDL79188.1"/>
    </source>
</evidence>
<dbReference type="EMBL" id="UYSL01021806">
    <property type="protein sequence ID" value="VDL79188.1"/>
    <property type="molecule type" value="Genomic_DNA"/>
</dbReference>
<evidence type="ECO:0000256" key="1">
    <source>
        <dbReference type="SAM" id="MobiDB-lite"/>
    </source>
</evidence>
<name>A0A0N4YFQ0_NIPBR</name>
<dbReference type="Proteomes" id="UP000271162">
    <property type="component" value="Unassembled WGS sequence"/>
</dbReference>
<accession>A0A0N4YFQ0</accession>
<reference evidence="4" key="1">
    <citation type="submission" date="2017-02" db="UniProtKB">
        <authorList>
            <consortium name="WormBaseParasite"/>
        </authorList>
    </citation>
    <scope>IDENTIFICATION</scope>
</reference>
<dbReference type="STRING" id="27835.A0A0N4YFQ0"/>